<comment type="caution">
    <text evidence="3">The sequence shown here is derived from an EMBL/GenBank/DDBJ whole genome shotgun (WGS) entry which is preliminary data.</text>
</comment>
<feature type="region of interest" description="Disordered" evidence="1">
    <location>
        <begin position="201"/>
        <end position="233"/>
    </location>
</feature>
<evidence type="ECO:0000259" key="2">
    <source>
        <dbReference type="Pfam" id="PF13763"/>
    </source>
</evidence>
<feature type="region of interest" description="Disordered" evidence="1">
    <location>
        <begin position="1"/>
        <end position="35"/>
    </location>
</feature>
<protein>
    <submittedName>
        <fullName evidence="3">DUF4167 domain-containing protein</fullName>
    </submittedName>
</protein>
<name>A0A6I4LW82_9SPHN</name>
<feature type="compositionally biased region" description="Low complexity" evidence="1">
    <location>
        <begin position="19"/>
        <end position="29"/>
    </location>
</feature>
<keyword evidence="4" id="KW-1185">Reference proteome</keyword>
<proteinExistence type="predicted"/>
<feature type="compositionally biased region" description="Low complexity" evidence="1">
    <location>
        <begin position="1"/>
        <end position="12"/>
    </location>
</feature>
<dbReference type="OrthoDB" id="9816310at2"/>
<dbReference type="RefSeq" id="WP_160353644.1">
    <property type="nucleotide sequence ID" value="NZ_SDWJ01000002.1"/>
</dbReference>
<dbReference type="Pfam" id="PF13763">
    <property type="entry name" value="DUF4167"/>
    <property type="match status" value="1"/>
</dbReference>
<reference evidence="3 4" key="1">
    <citation type="submission" date="2019-01" db="EMBL/GenBank/DDBJ databases">
        <title>Sphingorhabdus lacus sp.nov., isolated from an oligotrophic freshwater lake.</title>
        <authorList>
            <person name="Park M."/>
        </authorList>
    </citation>
    <scope>NUCLEOTIDE SEQUENCE [LARGE SCALE GENOMIC DNA]</scope>
    <source>
        <strain evidence="3 4">IMCC26285</strain>
    </source>
</reference>
<feature type="compositionally biased region" description="Basic and acidic residues" evidence="1">
    <location>
        <begin position="91"/>
        <end position="114"/>
    </location>
</feature>
<dbReference type="Proteomes" id="UP000471147">
    <property type="component" value="Unassembled WGS sequence"/>
</dbReference>
<organism evidence="3 4">
    <name type="scientific">Sphingorhabdus profundilacus</name>
    <dbReference type="NCBI Taxonomy" id="2509718"/>
    <lineage>
        <taxon>Bacteria</taxon>
        <taxon>Pseudomonadati</taxon>
        <taxon>Pseudomonadota</taxon>
        <taxon>Alphaproteobacteria</taxon>
        <taxon>Sphingomonadales</taxon>
        <taxon>Sphingomonadaceae</taxon>
        <taxon>Sphingorhabdus</taxon>
    </lineage>
</organism>
<feature type="domain" description="DUF4167" evidence="2">
    <location>
        <begin position="14"/>
        <end position="87"/>
    </location>
</feature>
<gene>
    <name evidence="3" type="ORF">EUU23_07975</name>
</gene>
<evidence type="ECO:0000313" key="3">
    <source>
        <dbReference type="EMBL" id="MVZ97642.1"/>
    </source>
</evidence>
<dbReference type="AlphaFoldDB" id="A0A6I4LW82"/>
<feature type="compositionally biased region" description="Basic and acidic residues" evidence="1">
    <location>
        <begin position="139"/>
        <end position="168"/>
    </location>
</feature>
<feature type="region of interest" description="Disordered" evidence="1">
    <location>
        <begin position="91"/>
        <end position="186"/>
    </location>
</feature>
<dbReference type="InterPro" id="IPR025430">
    <property type="entry name" value="DUF4167"/>
</dbReference>
<accession>A0A6I4LW82</accession>
<feature type="compositionally biased region" description="Basic residues" evidence="1">
    <location>
        <begin position="211"/>
        <end position="221"/>
    </location>
</feature>
<sequence>MNTNNRQQQNNNNRRRGRNNNNRQQNNNRSGFDYQNQIDNRARGNAAQMLEKYKKLAQDAQFNGDRVNAEYHLQFADHYFRVLADFRGRQEARQEQQGERRPRDDWRDQDRENSYEEMDSGENAERESEAENNLDEAEEQPRRESRDNRPRRNDRPERGNRTERDGNRAPRRHHSEEIDDAPAGLDLAVLPPSIALASSDDTDVEVEAVKPARKPRARRPKSANDEATVTAAE</sequence>
<evidence type="ECO:0000256" key="1">
    <source>
        <dbReference type="SAM" id="MobiDB-lite"/>
    </source>
</evidence>
<dbReference type="EMBL" id="SDWJ01000002">
    <property type="protein sequence ID" value="MVZ97642.1"/>
    <property type="molecule type" value="Genomic_DNA"/>
</dbReference>
<evidence type="ECO:0000313" key="4">
    <source>
        <dbReference type="Proteomes" id="UP000471147"/>
    </source>
</evidence>